<name>A0A1E5XM69_9HYPH</name>
<dbReference type="RefSeq" id="WP_069911080.1">
    <property type="nucleotide sequence ID" value="NZ_LAJE02000268.1"/>
</dbReference>
<evidence type="ECO:0000259" key="2">
    <source>
        <dbReference type="Pfam" id="PF01757"/>
    </source>
</evidence>
<keyword evidence="1" id="KW-0812">Transmembrane</keyword>
<dbReference type="AlphaFoldDB" id="A0A1E5XM69"/>
<feature type="domain" description="Acyltransferase 3" evidence="2">
    <location>
        <begin position="10"/>
        <end position="356"/>
    </location>
</feature>
<feature type="transmembrane region" description="Helical" evidence="1">
    <location>
        <begin position="339"/>
        <end position="364"/>
    </location>
</feature>
<protein>
    <recommendedName>
        <fullName evidence="2">Acyltransferase 3 domain-containing protein</fullName>
    </recommendedName>
</protein>
<evidence type="ECO:0000313" key="4">
    <source>
        <dbReference type="Proteomes" id="UP000095463"/>
    </source>
</evidence>
<reference evidence="3 4" key="1">
    <citation type="journal article" date="2015" name="Genome Announc.">
        <title>Genome Assemblies of Three Soil-Associated Devosia species: D. insulae, D. limi, and D. soli.</title>
        <authorList>
            <person name="Hassan Y.I."/>
            <person name="Lepp D."/>
            <person name="Zhou T."/>
        </authorList>
    </citation>
    <scope>NUCLEOTIDE SEQUENCE [LARGE SCALE GENOMIC DNA]</scope>
    <source>
        <strain evidence="3 4">DS-56</strain>
    </source>
</reference>
<keyword evidence="1" id="KW-1133">Transmembrane helix</keyword>
<feature type="transmembrane region" description="Helical" evidence="1">
    <location>
        <begin position="80"/>
        <end position="101"/>
    </location>
</feature>
<feature type="transmembrane region" description="Helical" evidence="1">
    <location>
        <begin position="310"/>
        <end position="327"/>
    </location>
</feature>
<feature type="transmembrane region" description="Helical" evidence="1">
    <location>
        <begin position="265"/>
        <end position="289"/>
    </location>
</feature>
<organism evidence="3 4">
    <name type="scientific">Devosia insulae DS-56</name>
    <dbReference type="NCBI Taxonomy" id="1116389"/>
    <lineage>
        <taxon>Bacteria</taxon>
        <taxon>Pseudomonadati</taxon>
        <taxon>Pseudomonadota</taxon>
        <taxon>Alphaproteobacteria</taxon>
        <taxon>Hyphomicrobiales</taxon>
        <taxon>Devosiaceae</taxon>
        <taxon>Devosia</taxon>
    </lineage>
</organism>
<dbReference type="PANTHER" id="PTHR23028">
    <property type="entry name" value="ACETYLTRANSFERASE"/>
    <property type="match status" value="1"/>
</dbReference>
<dbReference type="EMBL" id="LAJE02000268">
    <property type="protein sequence ID" value="OEO29669.1"/>
    <property type="molecule type" value="Genomic_DNA"/>
</dbReference>
<sequence>MIEPASNKVADIQVLRGLAILLVLAQHLSLTRTLRDALPTHVQMPFWLGVELFFLISGVVVTQSVLSTSRSPIEFLVRRLFRLIPAILVFLAASAAVFWVASSLPVDNWGRQNFSGNWTDWLQQAAGVVGGFFINLSGSAHYLNGAMWSLSVEFQFYLAFAALLALCTRLSVSATRRVLLISATAIYALCLAQRVGLLFDYPILSDSPLTYLRQWRFDFMALGVIVACLPTRQVSKGGSFSPYLILIPLIITSLSEDIFSAEAPFLHGFAAPLTAICFAALLFLARSGYAFPNSTGWLYRSLTWIGNRSFSLYLLHFPVMAAVWIAFDRLTPLAFSSDWTYGVSQAVVTLALALPCAELCFRYVELPGQRLGKRLTARGRGLPTGVNVDAGVVAQPSVAPGASSV</sequence>
<feature type="transmembrane region" description="Helical" evidence="1">
    <location>
        <begin position="12"/>
        <end position="34"/>
    </location>
</feature>
<dbReference type="PANTHER" id="PTHR23028:SF53">
    <property type="entry name" value="ACYL_TRANSF_3 DOMAIN-CONTAINING PROTEIN"/>
    <property type="match status" value="1"/>
</dbReference>
<feature type="transmembrane region" description="Helical" evidence="1">
    <location>
        <begin position="211"/>
        <end position="229"/>
    </location>
</feature>
<keyword evidence="4" id="KW-1185">Reference proteome</keyword>
<dbReference type="Proteomes" id="UP000095463">
    <property type="component" value="Unassembled WGS sequence"/>
</dbReference>
<dbReference type="GO" id="GO:0000271">
    <property type="term" value="P:polysaccharide biosynthetic process"/>
    <property type="evidence" value="ECO:0007669"/>
    <property type="project" value="TreeGrafter"/>
</dbReference>
<feature type="transmembrane region" description="Helical" evidence="1">
    <location>
        <begin position="146"/>
        <end position="166"/>
    </location>
</feature>
<keyword evidence="1" id="KW-0472">Membrane</keyword>
<evidence type="ECO:0000313" key="3">
    <source>
        <dbReference type="EMBL" id="OEO29669.1"/>
    </source>
</evidence>
<comment type="caution">
    <text evidence="3">The sequence shown here is derived from an EMBL/GenBank/DDBJ whole genome shotgun (WGS) entry which is preliminary data.</text>
</comment>
<feature type="transmembrane region" description="Helical" evidence="1">
    <location>
        <begin position="241"/>
        <end position="259"/>
    </location>
</feature>
<dbReference type="GO" id="GO:0016020">
    <property type="term" value="C:membrane"/>
    <property type="evidence" value="ECO:0007669"/>
    <property type="project" value="TreeGrafter"/>
</dbReference>
<dbReference type="InterPro" id="IPR002656">
    <property type="entry name" value="Acyl_transf_3_dom"/>
</dbReference>
<evidence type="ECO:0000256" key="1">
    <source>
        <dbReference type="SAM" id="Phobius"/>
    </source>
</evidence>
<accession>A0A1E5XM69</accession>
<dbReference type="Pfam" id="PF01757">
    <property type="entry name" value="Acyl_transf_3"/>
    <property type="match status" value="1"/>
</dbReference>
<feature type="transmembrane region" description="Helical" evidence="1">
    <location>
        <begin position="178"/>
        <end position="199"/>
    </location>
</feature>
<dbReference type="GO" id="GO:0016747">
    <property type="term" value="F:acyltransferase activity, transferring groups other than amino-acyl groups"/>
    <property type="evidence" value="ECO:0007669"/>
    <property type="project" value="InterPro"/>
</dbReference>
<feature type="transmembrane region" description="Helical" evidence="1">
    <location>
        <begin position="46"/>
        <end position="68"/>
    </location>
</feature>
<dbReference type="InterPro" id="IPR050879">
    <property type="entry name" value="Acyltransferase_3"/>
</dbReference>
<gene>
    <name evidence="3" type="ORF">VW23_001905</name>
</gene>
<proteinExistence type="predicted"/>